<organism evidence="6 7">
    <name type="scientific">Achromobacter agilis</name>
    <dbReference type="NCBI Taxonomy" id="1353888"/>
    <lineage>
        <taxon>Bacteria</taxon>
        <taxon>Pseudomonadati</taxon>
        <taxon>Pseudomonadota</taxon>
        <taxon>Betaproteobacteria</taxon>
        <taxon>Burkholderiales</taxon>
        <taxon>Alcaligenaceae</taxon>
        <taxon>Achromobacter</taxon>
    </lineage>
</organism>
<name>A0A446CV11_9BURK</name>
<evidence type="ECO:0000256" key="2">
    <source>
        <dbReference type="ARBA" id="ARBA00022898"/>
    </source>
</evidence>
<dbReference type="Gene3D" id="3.40.640.10">
    <property type="entry name" value="Type I PLP-dependent aspartate aminotransferase-like (Major domain)"/>
    <property type="match status" value="1"/>
</dbReference>
<keyword evidence="6" id="KW-0808">Transferase</keyword>
<dbReference type="InterPro" id="IPR015422">
    <property type="entry name" value="PyrdxlP-dep_Trfase_small"/>
</dbReference>
<dbReference type="EC" id="2.8.1.7" evidence="6"/>
<dbReference type="PANTHER" id="PTHR43586:SF24">
    <property type="entry name" value="BLR4730 PROTEIN"/>
    <property type="match status" value="1"/>
</dbReference>
<feature type="domain" description="Aminotransferase class V" evidence="5">
    <location>
        <begin position="28"/>
        <end position="389"/>
    </location>
</feature>
<dbReference type="Gene3D" id="3.90.1150.10">
    <property type="entry name" value="Aspartate Aminotransferase, domain 1"/>
    <property type="match status" value="1"/>
</dbReference>
<dbReference type="GO" id="GO:0031071">
    <property type="term" value="F:cysteine desulfurase activity"/>
    <property type="evidence" value="ECO:0007669"/>
    <property type="project" value="UniProtKB-EC"/>
</dbReference>
<dbReference type="PROSITE" id="PS00595">
    <property type="entry name" value="AA_TRANSFER_CLASS_5"/>
    <property type="match status" value="1"/>
</dbReference>
<dbReference type="AlphaFoldDB" id="A0A446CV11"/>
<dbReference type="RefSeq" id="WP_129530317.1">
    <property type="nucleotide sequence ID" value="NZ_UFQB01000031.1"/>
</dbReference>
<proteinExistence type="inferred from homology"/>
<dbReference type="EMBL" id="UFQB01000031">
    <property type="protein sequence ID" value="SSW71673.1"/>
    <property type="molecule type" value="Genomic_DNA"/>
</dbReference>
<evidence type="ECO:0000259" key="5">
    <source>
        <dbReference type="Pfam" id="PF00266"/>
    </source>
</evidence>
<keyword evidence="7" id="KW-1185">Reference proteome</keyword>
<evidence type="ECO:0000256" key="1">
    <source>
        <dbReference type="ARBA" id="ARBA00001933"/>
    </source>
</evidence>
<protein>
    <submittedName>
        <fullName evidence="6">Cysteine desulfurase</fullName>
        <ecNumber evidence="6">2.8.1.7</ecNumber>
    </submittedName>
</protein>
<sequence length="398" mass="41500">MSAPLTPDAIKALRGLTPGTQSTVHFNHAGASLPSAATLQAIHAHLQREAALGPMEAGVASREQTERARLLAARLLNAQPEEIALTGGNSSGWGAAFAALPAWRPGDRILVGRHEWGGNLAAMRLAAQRTGATVETIPSDESGCVDAQALETMLDERVRLIALTWLPANGGLINPAAAIGQVARRHGIAYFVDAAQAVGQLPVDVAQIGCDVLSGAGRKALRGPRGTGLLYVRRSFLDTLTPAFVDTHSAPLGADGQPMLRQDAARLESAENALSLRCGLANALQEALDIGLDAIRARIDDVAQALRAELAAIPGLTVLDQGRERSGLVAFNLAGRDAVSVQRAMAAQGVTIGSNGVPYTPLDMEARSLTQIARASVSYLTSDAEIERLLAGLRGLAT</sequence>
<accession>A0A446CV11</accession>
<evidence type="ECO:0000313" key="7">
    <source>
        <dbReference type="Proteomes" id="UP000289184"/>
    </source>
</evidence>
<dbReference type="Pfam" id="PF00266">
    <property type="entry name" value="Aminotran_5"/>
    <property type="match status" value="1"/>
</dbReference>
<evidence type="ECO:0000256" key="3">
    <source>
        <dbReference type="RuleBase" id="RU004075"/>
    </source>
</evidence>
<evidence type="ECO:0000313" key="6">
    <source>
        <dbReference type="EMBL" id="SSW71673.1"/>
    </source>
</evidence>
<dbReference type="PANTHER" id="PTHR43586">
    <property type="entry name" value="CYSTEINE DESULFURASE"/>
    <property type="match status" value="1"/>
</dbReference>
<comment type="cofactor">
    <cofactor evidence="1 4">
        <name>pyridoxal 5'-phosphate</name>
        <dbReference type="ChEBI" id="CHEBI:597326"/>
    </cofactor>
</comment>
<comment type="similarity">
    <text evidence="3">Belongs to the class-V pyridoxal-phosphate-dependent aminotransferase family.</text>
</comment>
<evidence type="ECO:0000256" key="4">
    <source>
        <dbReference type="RuleBase" id="RU004504"/>
    </source>
</evidence>
<dbReference type="InterPro" id="IPR020578">
    <property type="entry name" value="Aminotrans_V_PyrdxlP_BS"/>
</dbReference>
<dbReference type="Proteomes" id="UP000289184">
    <property type="component" value="Unassembled WGS sequence"/>
</dbReference>
<dbReference type="InterPro" id="IPR015421">
    <property type="entry name" value="PyrdxlP-dep_Trfase_major"/>
</dbReference>
<gene>
    <name evidence="6" type="primary">sufS_2</name>
    <name evidence="6" type="ORF">AGI3411_05289</name>
</gene>
<reference evidence="6 7" key="1">
    <citation type="submission" date="2018-07" db="EMBL/GenBank/DDBJ databases">
        <authorList>
            <person name="Peeters C."/>
        </authorList>
    </citation>
    <scope>NUCLEOTIDE SEQUENCE [LARGE SCALE GENOMIC DNA]</scope>
    <source>
        <strain evidence="6 7">LMG 3411</strain>
    </source>
</reference>
<dbReference type="InterPro" id="IPR000192">
    <property type="entry name" value="Aminotrans_V_dom"/>
</dbReference>
<dbReference type="OrthoDB" id="9764293at2"/>
<keyword evidence="2" id="KW-0663">Pyridoxal phosphate</keyword>
<dbReference type="SUPFAM" id="SSF53383">
    <property type="entry name" value="PLP-dependent transferases"/>
    <property type="match status" value="1"/>
</dbReference>
<dbReference type="InterPro" id="IPR015424">
    <property type="entry name" value="PyrdxlP-dep_Trfase"/>
</dbReference>